<proteinExistence type="predicted"/>
<keyword evidence="1" id="KW-0472">Membrane</keyword>
<dbReference type="SUPFAM" id="SSF109604">
    <property type="entry name" value="HD-domain/PDEase-like"/>
    <property type="match status" value="1"/>
</dbReference>
<feature type="transmembrane region" description="Helical" evidence="1">
    <location>
        <begin position="275"/>
        <end position="294"/>
    </location>
</feature>
<feature type="transmembrane region" description="Helical" evidence="1">
    <location>
        <begin position="334"/>
        <end position="352"/>
    </location>
</feature>
<keyword evidence="4" id="KW-1185">Reference proteome</keyword>
<dbReference type="InterPro" id="IPR052722">
    <property type="entry name" value="PgpH_phosphodiesterase"/>
</dbReference>
<gene>
    <name evidence="3" type="ORF">HKBW3S33_00447</name>
</gene>
<dbReference type="SMART" id="SM00471">
    <property type="entry name" value="HDc"/>
    <property type="match status" value="1"/>
</dbReference>
<name>A0A6V8P5Y8_9ACTN</name>
<reference evidence="3 4" key="1">
    <citation type="journal article" date="2020" name="Front. Microbiol.">
        <title>Single-cell genomics of novel Actinobacteria with the Wood-Ljungdahl pathway discovered in a serpentinizing system.</title>
        <authorList>
            <person name="Merino N."/>
            <person name="Kawai M."/>
            <person name="Boyd E.S."/>
            <person name="Colman D.R."/>
            <person name="McGlynn S.E."/>
            <person name="Nealson K.H."/>
            <person name="Kurokawa K."/>
            <person name="Hongoh Y."/>
        </authorList>
    </citation>
    <scope>NUCLEOTIDE SEQUENCE [LARGE SCALE GENOMIC DNA]</scope>
    <source>
        <strain evidence="3 4">S33</strain>
    </source>
</reference>
<feature type="domain" description="HD" evidence="2">
    <location>
        <begin position="489"/>
        <end position="632"/>
    </location>
</feature>
<keyword evidence="1" id="KW-1133">Transmembrane helix</keyword>
<dbReference type="Gene3D" id="1.10.3210.10">
    <property type="entry name" value="Hypothetical protein af1432"/>
    <property type="match status" value="1"/>
</dbReference>
<organism evidence="3 4">
    <name type="scientific">Candidatus Hakubella thermalkaliphila</name>
    <dbReference type="NCBI Taxonomy" id="2754717"/>
    <lineage>
        <taxon>Bacteria</taxon>
        <taxon>Bacillati</taxon>
        <taxon>Actinomycetota</taxon>
        <taxon>Actinomycetota incertae sedis</taxon>
        <taxon>Candidatus Hakubellales</taxon>
        <taxon>Candidatus Hakubellaceae</taxon>
        <taxon>Candidatus Hakubella</taxon>
    </lineage>
</organism>
<comment type="caution">
    <text evidence="3">The sequence shown here is derived from an EMBL/GenBank/DDBJ whole genome shotgun (WGS) entry which is preliminary data.</text>
</comment>
<dbReference type="Pfam" id="PF07697">
    <property type="entry name" value="7TMR-HDED"/>
    <property type="match status" value="1"/>
</dbReference>
<dbReference type="NCBIfam" id="TIGR00277">
    <property type="entry name" value="HDIG"/>
    <property type="match status" value="1"/>
</dbReference>
<dbReference type="PANTHER" id="PTHR36442">
    <property type="entry name" value="CYCLIC-DI-AMP PHOSPHODIESTERASE PGPH"/>
    <property type="match status" value="1"/>
</dbReference>
<accession>A0A6V8P5Y8</accession>
<feature type="transmembrane region" description="Helical" evidence="1">
    <location>
        <begin position="358"/>
        <end position="384"/>
    </location>
</feature>
<protein>
    <submittedName>
        <fullName evidence="3">Cyclic-di-AMP phosphodiesterase PgpH</fullName>
    </submittedName>
</protein>
<dbReference type="InterPro" id="IPR011624">
    <property type="entry name" value="Metal-dep_PHydrolase_7TM_extra"/>
</dbReference>
<evidence type="ECO:0000259" key="2">
    <source>
        <dbReference type="PROSITE" id="PS51831"/>
    </source>
</evidence>
<dbReference type="AlphaFoldDB" id="A0A6V8P5Y8"/>
<dbReference type="RefSeq" id="WP_176233107.1">
    <property type="nucleotide sequence ID" value="NZ_BLRY01000013.1"/>
</dbReference>
<keyword evidence="1" id="KW-0812">Transmembrane</keyword>
<evidence type="ECO:0000313" key="4">
    <source>
        <dbReference type="Proteomes" id="UP000591948"/>
    </source>
</evidence>
<dbReference type="InterPro" id="IPR011621">
    <property type="entry name" value="Metal-dep_PHydrolase_7TM_intra"/>
</dbReference>
<feature type="transmembrane region" description="Helical" evidence="1">
    <location>
        <begin position="430"/>
        <end position="456"/>
    </location>
</feature>
<dbReference type="PANTHER" id="PTHR36442:SF1">
    <property type="entry name" value="CYCLIC-DI-AMP PHOSPHODIESTERASE PGPH"/>
    <property type="match status" value="1"/>
</dbReference>
<dbReference type="CDD" id="cd00077">
    <property type="entry name" value="HDc"/>
    <property type="match status" value="1"/>
</dbReference>
<sequence length="712" mass="79210">MTSLSWYSGLKTLFSKYIHPWSVPARRIYVFTGLIALLMAILSSDFIPKLDVALGQPSPETIKANKSIQFEDVEQTEEQREKAEEEVGLIYSYDVSALDRSLSEIQDFFDQIRAIQLVEGIVFEEKVDLAKSRFPGLFSEEALHYLLALPSEKLKEVEAGAIEAARRIMEEKITSADLPEQKNKVQGVVESVPISADDAPVVTQIVKNYLRPTAYYDHEETEKARREARLSVSPVIISVKKGELIVQEGVIGDDRTMLILEKLGLLQQSFDWKRALSTFLLLAGGSAILFIYMRKFNQEIYGSPRLLALLALVTIVFTAVAKLFAVLSDVHASFWGYLIPVSAVAMLTTILFEARLSIIQVFFVSLITGIATGFDFSFVMVNFLGGIFATYFVSQVSYRQEIMKGGVLTALSLAYMIFATNIPFTDNIPALLYNMSMGGVNGVVGAIFTIGALPFLESTFGITTGMSLVELINPNNPLLKKLLIQAPGTYNHSLIVGNLAESAAEAIGADSLLVRVGAYFHDIGKLKRPYFFSDNQLGENVHDDINPGLSRLVVINHVKDGVEIAEKERLPKVVIDCIQQHHGTSIISYFYDREKKLKNKEIVDEQTFRYPGRKPQTKEAAILMLADAVEATARSLSSPTPNHLQQMTRDIIYNRLADGQLDECNLTLREINKIVSAFSQVLVSIYHVRVKYPEETLKPAPKRIVAGGNTDK</sequence>
<dbReference type="Pfam" id="PF07698">
    <property type="entry name" value="7TM-7TMR_HD"/>
    <property type="match status" value="1"/>
</dbReference>
<evidence type="ECO:0000256" key="1">
    <source>
        <dbReference type="SAM" id="Phobius"/>
    </source>
</evidence>
<dbReference type="PROSITE" id="PS51831">
    <property type="entry name" value="HD"/>
    <property type="match status" value="1"/>
</dbReference>
<feature type="transmembrane region" description="Helical" evidence="1">
    <location>
        <begin position="405"/>
        <end position="424"/>
    </location>
</feature>
<evidence type="ECO:0000313" key="3">
    <source>
        <dbReference type="EMBL" id="GFP27034.1"/>
    </source>
</evidence>
<feature type="transmembrane region" description="Helical" evidence="1">
    <location>
        <begin position="306"/>
        <end position="327"/>
    </location>
</feature>
<dbReference type="InterPro" id="IPR006674">
    <property type="entry name" value="HD_domain"/>
</dbReference>
<dbReference type="Pfam" id="PF01966">
    <property type="entry name" value="HD"/>
    <property type="match status" value="1"/>
</dbReference>
<dbReference type="EMBL" id="BLRY01000013">
    <property type="protein sequence ID" value="GFP27034.1"/>
    <property type="molecule type" value="Genomic_DNA"/>
</dbReference>
<dbReference type="InterPro" id="IPR006675">
    <property type="entry name" value="HDIG_dom"/>
</dbReference>
<dbReference type="Proteomes" id="UP000591948">
    <property type="component" value="Unassembled WGS sequence"/>
</dbReference>
<dbReference type="InterPro" id="IPR003607">
    <property type="entry name" value="HD/PDEase_dom"/>
</dbReference>